<gene>
    <name evidence="1" type="ORF">WFZ85_05370</name>
</gene>
<proteinExistence type="predicted"/>
<evidence type="ECO:0000313" key="1">
    <source>
        <dbReference type="EMBL" id="MEM0542034.1"/>
    </source>
</evidence>
<evidence type="ECO:0000313" key="2">
    <source>
        <dbReference type="Proteomes" id="UP001460072"/>
    </source>
</evidence>
<name>A0ABU9N2T3_9FLAO</name>
<dbReference type="RefSeq" id="WP_342695261.1">
    <property type="nucleotide sequence ID" value="NZ_JBCGDO010000005.1"/>
</dbReference>
<dbReference type="Proteomes" id="UP001460072">
    <property type="component" value="Unassembled WGS sequence"/>
</dbReference>
<evidence type="ECO:0008006" key="3">
    <source>
        <dbReference type="Google" id="ProtNLM"/>
    </source>
</evidence>
<reference evidence="1 2" key="1">
    <citation type="submission" date="2024-03" db="EMBL/GenBank/DDBJ databases">
        <title>Two novel species of the genus Flavobacterium exhibiting potentially degradation of complex polysaccharides.</title>
        <authorList>
            <person name="Lian X."/>
        </authorList>
    </citation>
    <scope>NUCLEOTIDE SEQUENCE [LARGE SCALE GENOMIC DNA]</scope>
    <source>
        <strain evidence="2">j3</strain>
    </source>
</reference>
<accession>A0ABU9N2T3</accession>
<organism evidence="1 2">
    <name type="scientific">Flavobacterium aureirubrum</name>
    <dbReference type="NCBI Taxonomy" id="3133147"/>
    <lineage>
        <taxon>Bacteria</taxon>
        <taxon>Pseudomonadati</taxon>
        <taxon>Bacteroidota</taxon>
        <taxon>Flavobacteriia</taxon>
        <taxon>Flavobacteriales</taxon>
        <taxon>Flavobacteriaceae</taxon>
        <taxon>Flavobacterium</taxon>
    </lineage>
</organism>
<dbReference type="EMBL" id="JBCGDO010000005">
    <property type="protein sequence ID" value="MEM0542034.1"/>
    <property type="molecule type" value="Genomic_DNA"/>
</dbReference>
<keyword evidence="2" id="KW-1185">Reference proteome</keyword>
<comment type="caution">
    <text evidence="1">The sequence shown here is derived from an EMBL/GenBank/DDBJ whole genome shotgun (WGS) entry which is preliminary data.</text>
</comment>
<sequence>MKKKNTYITFLLLGLMLPGLVFGASFSVNTSSLFGVANNFTLANDNFYITQALPFQSEVPIDNSDENQLFTIDIEEIVAPCDVKYYMVITNCVCYFKKVISRYKEQGNLQFQPDIVPPPPKK</sequence>
<protein>
    <recommendedName>
        <fullName evidence="3">Secreted protein</fullName>
    </recommendedName>
</protein>